<dbReference type="EMBL" id="CAMXCT020001458">
    <property type="protein sequence ID" value="CAL1143664.1"/>
    <property type="molecule type" value="Genomic_DNA"/>
</dbReference>
<reference evidence="2 3" key="2">
    <citation type="submission" date="2024-05" db="EMBL/GenBank/DDBJ databases">
        <authorList>
            <person name="Chen Y."/>
            <person name="Shah S."/>
            <person name="Dougan E. K."/>
            <person name="Thang M."/>
            <person name="Chan C."/>
        </authorList>
    </citation>
    <scope>NUCLEOTIDE SEQUENCE [LARGE SCALE GENOMIC DNA]</scope>
</reference>
<dbReference type="EMBL" id="CAMXCT010001458">
    <property type="protein sequence ID" value="CAI3990289.1"/>
    <property type="molecule type" value="Genomic_DNA"/>
</dbReference>
<evidence type="ECO:0000313" key="3">
    <source>
        <dbReference type="Proteomes" id="UP001152797"/>
    </source>
</evidence>
<reference evidence="1" key="1">
    <citation type="submission" date="2022-10" db="EMBL/GenBank/DDBJ databases">
        <authorList>
            <person name="Chen Y."/>
            <person name="Dougan E. K."/>
            <person name="Chan C."/>
            <person name="Rhodes N."/>
            <person name="Thang M."/>
        </authorList>
    </citation>
    <scope>NUCLEOTIDE SEQUENCE</scope>
</reference>
<comment type="caution">
    <text evidence="1">The sequence shown here is derived from an EMBL/GenBank/DDBJ whole genome shotgun (WGS) entry which is preliminary data.</text>
</comment>
<dbReference type="AlphaFoldDB" id="A0A9P1FUQ1"/>
<dbReference type="Proteomes" id="UP001152797">
    <property type="component" value="Unassembled WGS sequence"/>
</dbReference>
<name>A0A9P1FUQ1_9DINO</name>
<dbReference type="EMBL" id="CAMXCT030001458">
    <property type="protein sequence ID" value="CAL4777601.1"/>
    <property type="molecule type" value="Genomic_DNA"/>
</dbReference>
<organism evidence="1">
    <name type="scientific">Cladocopium goreaui</name>
    <dbReference type="NCBI Taxonomy" id="2562237"/>
    <lineage>
        <taxon>Eukaryota</taxon>
        <taxon>Sar</taxon>
        <taxon>Alveolata</taxon>
        <taxon>Dinophyceae</taxon>
        <taxon>Suessiales</taxon>
        <taxon>Symbiodiniaceae</taxon>
        <taxon>Cladocopium</taxon>
    </lineage>
</organism>
<gene>
    <name evidence="1" type="ORF">C1SCF055_LOCUS17288</name>
</gene>
<keyword evidence="3" id="KW-1185">Reference proteome</keyword>
<dbReference type="GO" id="GO:0016740">
    <property type="term" value="F:transferase activity"/>
    <property type="evidence" value="ECO:0007669"/>
    <property type="project" value="UniProtKB-KW"/>
</dbReference>
<keyword evidence="2" id="KW-0808">Transferase</keyword>
<proteinExistence type="predicted"/>
<protein>
    <submittedName>
        <fullName evidence="2">Nucleotide-diphospho-sugar transferase domain-containing protein</fullName>
    </submittedName>
</protein>
<evidence type="ECO:0000313" key="2">
    <source>
        <dbReference type="EMBL" id="CAL4777601.1"/>
    </source>
</evidence>
<dbReference type="OrthoDB" id="433337at2759"/>
<evidence type="ECO:0000313" key="1">
    <source>
        <dbReference type="EMBL" id="CAI3990289.1"/>
    </source>
</evidence>
<sequence>MSSDLRSRITSCFREGFSFKWCCTRAKPRGEPECWDSEFTFEYCCKLPIPSPASALLEDQNCLRPSFLPVAGGVDWHGIRQQLLKLTESLTLGVFGQEFGQEGATVLLRRLSATRHPRVGCSIGRLTLVVAQVLLCTIAGDGHECRKYWDHAAQVFQNGDLDVVRWSATTWPLINLLTHLGRVVQTADTTPECQEVEGSIDWPLVYRASQDLGDEHLANMLWRMASKHDITLDSMMDSNCRGGAQLLLLMKLGFCMDMSPICVVSHTYALETRLRKAAVSGAALRDWLAEAGAWNLFDVSIGSVKKHVRHRYDLGLSVEELQQLGVLGERRLSGCLQPSFPSAKGDERYYLLDPKPGLADVALNSCRALCGTVSSRSYGALPEIEQGAFRGIPCVCSPADDRVTNCTDGEVPLFPMPDVQSRHGQSGKFQVGVTSLAQRHFDSTSGNQHFDTPLAGCGAHCKGCCNAHWSHKRY</sequence>
<accession>A0A9P1FUQ1</accession>